<evidence type="ECO:0000313" key="2">
    <source>
        <dbReference type="EMBL" id="GIN57389.1"/>
    </source>
</evidence>
<comment type="caution">
    <text evidence="2">The sequence shown here is derived from an EMBL/GenBank/DDBJ whole genome shotgun (WGS) entry which is preliminary data.</text>
</comment>
<name>A0ABQ4KIX7_9BACI</name>
<protein>
    <submittedName>
        <fullName evidence="2">Uncharacterized protein</fullName>
    </submittedName>
</protein>
<dbReference type="SUPFAM" id="SSF58042">
    <property type="entry name" value="Outer membrane lipoprotein"/>
    <property type="match status" value="1"/>
</dbReference>
<keyword evidence="1" id="KW-0175">Coiled coil</keyword>
<dbReference type="Gene3D" id="1.20.5.190">
    <property type="match status" value="1"/>
</dbReference>
<sequence>MSEKILNQILVEIKEIKTDISTLKTDVSNLKEDVSTLKVEQQKTTTHMAKMDERLSNLESKQNSIHKQTGKLLEYHSETISHFETLATKEDLEYFDKKISEHEREIFKIKNA</sequence>
<accession>A0ABQ4KIX7</accession>
<evidence type="ECO:0000256" key="1">
    <source>
        <dbReference type="SAM" id="Coils"/>
    </source>
</evidence>
<proteinExistence type="predicted"/>
<reference evidence="2 3" key="1">
    <citation type="submission" date="2021-03" db="EMBL/GenBank/DDBJ databases">
        <title>Antimicrobial resistance genes in bacteria isolated from Japanese honey, and their potential for conferring macrolide and lincosamide resistance in the American foulbrood pathogen Paenibacillus larvae.</title>
        <authorList>
            <person name="Okamoto M."/>
            <person name="Kumagai M."/>
            <person name="Kanamori H."/>
            <person name="Takamatsu D."/>
        </authorList>
    </citation>
    <scope>NUCLEOTIDE SEQUENCE [LARGE SCALE GENOMIC DNA]</scope>
    <source>
        <strain evidence="2 3">J8TS2</strain>
    </source>
</reference>
<gene>
    <name evidence="2" type="ORF">J8TS2_17080</name>
</gene>
<feature type="coiled-coil region" evidence="1">
    <location>
        <begin position="13"/>
        <end position="40"/>
    </location>
</feature>
<dbReference type="Proteomes" id="UP000679950">
    <property type="component" value="Unassembled WGS sequence"/>
</dbReference>
<dbReference type="EMBL" id="BORB01000011">
    <property type="protein sequence ID" value="GIN57389.1"/>
    <property type="molecule type" value="Genomic_DNA"/>
</dbReference>
<dbReference type="RefSeq" id="WP_158323362.1">
    <property type="nucleotide sequence ID" value="NZ_BORB01000011.1"/>
</dbReference>
<organism evidence="2 3">
    <name type="scientific">Lederbergia ruris</name>
    <dbReference type="NCBI Taxonomy" id="217495"/>
    <lineage>
        <taxon>Bacteria</taxon>
        <taxon>Bacillati</taxon>
        <taxon>Bacillota</taxon>
        <taxon>Bacilli</taxon>
        <taxon>Bacillales</taxon>
        <taxon>Bacillaceae</taxon>
        <taxon>Lederbergia</taxon>
    </lineage>
</organism>
<evidence type="ECO:0000313" key="3">
    <source>
        <dbReference type="Proteomes" id="UP000679950"/>
    </source>
</evidence>
<keyword evidence="3" id="KW-1185">Reference proteome</keyword>